<evidence type="ECO:0000313" key="2">
    <source>
        <dbReference type="Proteomes" id="UP000037069"/>
    </source>
</evidence>
<comment type="caution">
    <text evidence="1">The sequence shown here is derived from an EMBL/GenBank/DDBJ whole genome shotgun (WGS) entry which is preliminary data.</text>
</comment>
<gene>
    <name evidence="1" type="ORF">FF38_07709</name>
</gene>
<dbReference type="EMBL" id="JRES01001705">
    <property type="protein sequence ID" value="KNC20717.1"/>
    <property type="molecule type" value="Genomic_DNA"/>
</dbReference>
<dbReference type="AlphaFoldDB" id="A0A0L0BKZ6"/>
<name>A0A0L0BKZ6_LUCCU</name>
<keyword evidence="2" id="KW-1185">Reference proteome</keyword>
<proteinExistence type="predicted"/>
<accession>A0A0L0BKZ6</accession>
<protein>
    <submittedName>
        <fullName evidence="1">Uncharacterized protein</fullName>
    </submittedName>
</protein>
<evidence type="ECO:0000313" key="1">
    <source>
        <dbReference type="EMBL" id="KNC20717.1"/>
    </source>
</evidence>
<reference evidence="1 2" key="1">
    <citation type="journal article" date="2015" name="Nat. Commun.">
        <title>Lucilia cuprina genome unlocks parasitic fly biology to underpin future interventions.</title>
        <authorList>
            <person name="Anstead C.A."/>
            <person name="Korhonen P.K."/>
            <person name="Young N.D."/>
            <person name="Hall R.S."/>
            <person name="Jex A.R."/>
            <person name="Murali S.C."/>
            <person name="Hughes D.S."/>
            <person name="Lee S.F."/>
            <person name="Perry T."/>
            <person name="Stroehlein A.J."/>
            <person name="Ansell B.R."/>
            <person name="Breugelmans B."/>
            <person name="Hofmann A."/>
            <person name="Qu J."/>
            <person name="Dugan S."/>
            <person name="Lee S.L."/>
            <person name="Chao H."/>
            <person name="Dinh H."/>
            <person name="Han Y."/>
            <person name="Doddapaneni H.V."/>
            <person name="Worley K.C."/>
            <person name="Muzny D.M."/>
            <person name="Ioannidis P."/>
            <person name="Waterhouse R.M."/>
            <person name="Zdobnov E.M."/>
            <person name="James P.J."/>
            <person name="Bagnall N.H."/>
            <person name="Kotze A.C."/>
            <person name="Gibbs R.A."/>
            <person name="Richards S."/>
            <person name="Batterham P."/>
            <person name="Gasser R.B."/>
        </authorList>
    </citation>
    <scope>NUCLEOTIDE SEQUENCE [LARGE SCALE GENOMIC DNA]</scope>
    <source>
        <strain evidence="1 2">LS</strain>
        <tissue evidence="1">Full body</tissue>
    </source>
</reference>
<organism evidence="1 2">
    <name type="scientific">Lucilia cuprina</name>
    <name type="common">Green bottle fly</name>
    <name type="synonym">Australian sheep blowfly</name>
    <dbReference type="NCBI Taxonomy" id="7375"/>
    <lineage>
        <taxon>Eukaryota</taxon>
        <taxon>Metazoa</taxon>
        <taxon>Ecdysozoa</taxon>
        <taxon>Arthropoda</taxon>
        <taxon>Hexapoda</taxon>
        <taxon>Insecta</taxon>
        <taxon>Pterygota</taxon>
        <taxon>Neoptera</taxon>
        <taxon>Endopterygota</taxon>
        <taxon>Diptera</taxon>
        <taxon>Brachycera</taxon>
        <taxon>Muscomorpha</taxon>
        <taxon>Oestroidea</taxon>
        <taxon>Calliphoridae</taxon>
        <taxon>Luciliinae</taxon>
        <taxon>Lucilia</taxon>
    </lineage>
</organism>
<sequence length="168" mass="19427">MYLEELVDKRNKVCRQQATEKHKIKCQKDFYSPSPRANHFHHSSQASQPTIKRLIKCYLCWTNTARQAIESESQRNCPNFVIVLNLGFNQNRMNFRPNTNTPRQTNFLKIHSTEFTLQFAIKSIKGYCIDSPKKIVGTSTSLSVTFKYPCSLVTQAELQKDAKVSTNY</sequence>
<dbReference type="Proteomes" id="UP000037069">
    <property type="component" value="Unassembled WGS sequence"/>
</dbReference>